<evidence type="ECO:0008006" key="4">
    <source>
        <dbReference type="Google" id="ProtNLM"/>
    </source>
</evidence>
<dbReference type="EMBL" id="JAODUO010000661">
    <property type="protein sequence ID" value="KAK2176478.1"/>
    <property type="molecule type" value="Genomic_DNA"/>
</dbReference>
<proteinExistence type="predicted"/>
<dbReference type="InterPro" id="IPR050863">
    <property type="entry name" value="CenT-Element_Derived"/>
</dbReference>
<feature type="compositionally biased region" description="Basic and acidic residues" evidence="1">
    <location>
        <begin position="150"/>
        <end position="160"/>
    </location>
</feature>
<dbReference type="Proteomes" id="UP001209878">
    <property type="component" value="Unassembled WGS sequence"/>
</dbReference>
<name>A0AAD9KRT9_RIDPI</name>
<accession>A0AAD9KRT9</accession>
<gene>
    <name evidence="2" type="ORF">NP493_662g01140</name>
</gene>
<dbReference type="PANTHER" id="PTHR19303:SF73">
    <property type="entry name" value="PROTEIN PDC2"/>
    <property type="match status" value="1"/>
</dbReference>
<dbReference type="GO" id="GO:0003677">
    <property type="term" value="F:DNA binding"/>
    <property type="evidence" value="ECO:0007669"/>
    <property type="project" value="TreeGrafter"/>
</dbReference>
<dbReference type="GO" id="GO:0005634">
    <property type="term" value="C:nucleus"/>
    <property type="evidence" value="ECO:0007669"/>
    <property type="project" value="TreeGrafter"/>
</dbReference>
<keyword evidence="3" id="KW-1185">Reference proteome</keyword>
<evidence type="ECO:0000313" key="3">
    <source>
        <dbReference type="Proteomes" id="UP001209878"/>
    </source>
</evidence>
<dbReference type="PANTHER" id="PTHR19303">
    <property type="entry name" value="TRANSPOSON"/>
    <property type="match status" value="1"/>
</dbReference>
<sequence>MTLLLPMAGWKRGKRDTVSSGRLCVARQPRCQRTWSLSGLPELTAGYLPADIYNADETGLYYRALPERSMVVRGDPRKGIKTSKKRVTVLLACSAAGEKLKPLLIGKSGSRVLQRHRQGGTSGNVPSQPQGLDDRHPLQGVAGQTEQFDESSRTEHPAFC</sequence>
<evidence type="ECO:0000313" key="2">
    <source>
        <dbReference type="EMBL" id="KAK2176478.1"/>
    </source>
</evidence>
<evidence type="ECO:0000256" key="1">
    <source>
        <dbReference type="SAM" id="MobiDB-lite"/>
    </source>
</evidence>
<feature type="region of interest" description="Disordered" evidence="1">
    <location>
        <begin position="112"/>
        <end position="160"/>
    </location>
</feature>
<organism evidence="2 3">
    <name type="scientific">Ridgeia piscesae</name>
    <name type="common">Tubeworm</name>
    <dbReference type="NCBI Taxonomy" id="27915"/>
    <lineage>
        <taxon>Eukaryota</taxon>
        <taxon>Metazoa</taxon>
        <taxon>Spiralia</taxon>
        <taxon>Lophotrochozoa</taxon>
        <taxon>Annelida</taxon>
        <taxon>Polychaeta</taxon>
        <taxon>Sedentaria</taxon>
        <taxon>Canalipalpata</taxon>
        <taxon>Sabellida</taxon>
        <taxon>Siboglinidae</taxon>
        <taxon>Ridgeia</taxon>
    </lineage>
</organism>
<protein>
    <recommendedName>
        <fullName evidence="4">DDE superfamily endonuclease</fullName>
    </recommendedName>
</protein>
<reference evidence="2" key="1">
    <citation type="journal article" date="2023" name="Mol. Biol. Evol.">
        <title>Third-Generation Sequencing Reveals the Adaptive Role of the Epigenome in Three Deep-Sea Polychaetes.</title>
        <authorList>
            <person name="Perez M."/>
            <person name="Aroh O."/>
            <person name="Sun Y."/>
            <person name="Lan Y."/>
            <person name="Juniper S.K."/>
            <person name="Young C.R."/>
            <person name="Angers B."/>
            <person name="Qian P.Y."/>
        </authorList>
    </citation>
    <scope>NUCLEOTIDE SEQUENCE</scope>
    <source>
        <strain evidence="2">R07B-5</strain>
    </source>
</reference>
<dbReference type="AlphaFoldDB" id="A0AAD9KRT9"/>
<comment type="caution">
    <text evidence="2">The sequence shown here is derived from an EMBL/GenBank/DDBJ whole genome shotgun (WGS) entry which is preliminary data.</text>
</comment>